<dbReference type="CDD" id="cd06225">
    <property type="entry name" value="HAMP"/>
    <property type="match status" value="1"/>
</dbReference>
<dbReference type="RefSeq" id="WP_008719851.1">
    <property type="nucleotide sequence ID" value="NZ_JBBMFM010000171.1"/>
</dbReference>
<proteinExistence type="predicted"/>
<dbReference type="PANTHER" id="PTHR34220:SF7">
    <property type="entry name" value="SENSOR HISTIDINE KINASE YPDA"/>
    <property type="match status" value="1"/>
</dbReference>
<dbReference type="Gene3D" id="3.30.565.10">
    <property type="entry name" value="Histidine kinase-like ATPase, C-terminal domain"/>
    <property type="match status" value="1"/>
</dbReference>
<gene>
    <name evidence="6" type="ORF">WMQ36_25655</name>
</gene>
<dbReference type="InterPro" id="IPR050640">
    <property type="entry name" value="Bact_2-comp_sensor_kinase"/>
</dbReference>
<evidence type="ECO:0000256" key="3">
    <source>
        <dbReference type="ARBA" id="ARBA00022679"/>
    </source>
</evidence>
<dbReference type="Pfam" id="PF02518">
    <property type="entry name" value="HATPase_c"/>
    <property type="match status" value="1"/>
</dbReference>
<dbReference type="SMART" id="SM00304">
    <property type="entry name" value="HAMP"/>
    <property type="match status" value="1"/>
</dbReference>
<dbReference type="InterPro" id="IPR010559">
    <property type="entry name" value="Sig_transdc_His_kin_internal"/>
</dbReference>
<sequence length="488" mass="56716">MGDKKEKAKSIKTRVLVFLGFIVAVFLLSNLYSINSSQRFEEQLDRLVERYYTINEFISVYDSNMELWQRYLRDREENSWSMFVSSGTRLKELLAQMVRDADDMSEEGFLRVQSIRNLYHHYDSLARAPLEPKDEMKRELQLWEISELMKRYTEELLQDNLTFGNRIHEDIRRNVVMGQQNAFLLMTAVMVVCIIFGRCITKWLLDPILALASFVRQVGMENFDIKELPVRRRDEIGQLNLAVNQMKDSMKSVITTLHEKQELTEQLYEQEMELEKARFSALQSQINPHFLFNTLNVINGMADMEGAGTTGELIRSLSRLFRYSLENHSDRVPLFQELTVIKDYIYIEKKRFGERLSYVLKADVDLESYEIPSFTLQPLVENSIRHGILVRPKGGVVAIRIMERGEELVIQVLDNGAGMEKAQREMLLAGKERQDNHASGIGTGNVFRRLRLMFPGCRIRISGRKGRGTCVEIRINAKECRTHEDSDS</sequence>
<protein>
    <submittedName>
        <fullName evidence="6">Histidine kinase</fullName>
    </submittedName>
</protein>
<dbReference type="PANTHER" id="PTHR34220">
    <property type="entry name" value="SENSOR HISTIDINE KINASE YPDA"/>
    <property type="match status" value="1"/>
</dbReference>
<comment type="subcellular location">
    <subcellularLocation>
        <location evidence="1">Membrane</location>
    </subcellularLocation>
</comment>
<reference evidence="6 7" key="1">
    <citation type="submission" date="2024-03" db="EMBL/GenBank/DDBJ databases">
        <title>Human intestinal bacterial collection.</title>
        <authorList>
            <person name="Pauvert C."/>
            <person name="Hitch T.C.A."/>
            <person name="Clavel T."/>
        </authorList>
    </citation>
    <scope>NUCLEOTIDE SEQUENCE [LARGE SCALE GENOMIC DNA]</scope>
    <source>
        <strain evidence="6 7">CLA-SR-H021</strain>
    </source>
</reference>
<evidence type="ECO:0000256" key="4">
    <source>
        <dbReference type="ARBA" id="ARBA00022777"/>
    </source>
</evidence>
<dbReference type="Pfam" id="PF06580">
    <property type="entry name" value="His_kinase"/>
    <property type="match status" value="1"/>
</dbReference>
<organism evidence="6 7">
    <name type="scientific">Enterocloster hominis</name>
    <name type="common">ex Hitch et al. 2024</name>
    <dbReference type="NCBI Taxonomy" id="1917870"/>
    <lineage>
        <taxon>Bacteria</taxon>
        <taxon>Bacillati</taxon>
        <taxon>Bacillota</taxon>
        <taxon>Clostridia</taxon>
        <taxon>Lachnospirales</taxon>
        <taxon>Lachnospiraceae</taxon>
        <taxon>Enterocloster</taxon>
    </lineage>
</organism>
<evidence type="ECO:0000313" key="6">
    <source>
        <dbReference type="EMBL" id="MEQ2428349.1"/>
    </source>
</evidence>
<dbReference type="InterPro" id="IPR003594">
    <property type="entry name" value="HATPase_dom"/>
</dbReference>
<name>A0ABV1DDA6_9FIRM</name>
<dbReference type="Proteomes" id="UP001454086">
    <property type="component" value="Unassembled WGS sequence"/>
</dbReference>
<dbReference type="InterPro" id="IPR003660">
    <property type="entry name" value="HAMP_dom"/>
</dbReference>
<comment type="caution">
    <text evidence="6">The sequence shown here is derived from an EMBL/GenBank/DDBJ whole genome shotgun (WGS) entry which is preliminary data.</text>
</comment>
<evidence type="ECO:0000256" key="2">
    <source>
        <dbReference type="ARBA" id="ARBA00022553"/>
    </source>
</evidence>
<dbReference type="PROSITE" id="PS50885">
    <property type="entry name" value="HAMP"/>
    <property type="match status" value="1"/>
</dbReference>
<keyword evidence="4 6" id="KW-0418">Kinase</keyword>
<evidence type="ECO:0000256" key="1">
    <source>
        <dbReference type="ARBA" id="ARBA00004370"/>
    </source>
</evidence>
<dbReference type="Pfam" id="PF00672">
    <property type="entry name" value="HAMP"/>
    <property type="match status" value="1"/>
</dbReference>
<keyword evidence="2" id="KW-0597">Phosphoprotein</keyword>
<keyword evidence="3" id="KW-0808">Transferase</keyword>
<evidence type="ECO:0000259" key="5">
    <source>
        <dbReference type="PROSITE" id="PS50885"/>
    </source>
</evidence>
<accession>A0ABV1DDA6</accession>
<dbReference type="SUPFAM" id="SSF158472">
    <property type="entry name" value="HAMP domain-like"/>
    <property type="match status" value="1"/>
</dbReference>
<dbReference type="Gene3D" id="6.10.340.10">
    <property type="match status" value="1"/>
</dbReference>
<dbReference type="InterPro" id="IPR036890">
    <property type="entry name" value="HATPase_C_sf"/>
</dbReference>
<evidence type="ECO:0000313" key="7">
    <source>
        <dbReference type="Proteomes" id="UP001454086"/>
    </source>
</evidence>
<dbReference type="GO" id="GO:0016301">
    <property type="term" value="F:kinase activity"/>
    <property type="evidence" value="ECO:0007669"/>
    <property type="project" value="UniProtKB-KW"/>
</dbReference>
<dbReference type="SUPFAM" id="SSF55874">
    <property type="entry name" value="ATPase domain of HSP90 chaperone/DNA topoisomerase II/histidine kinase"/>
    <property type="match status" value="1"/>
</dbReference>
<feature type="domain" description="HAMP" evidence="5">
    <location>
        <begin position="202"/>
        <end position="255"/>
    </location>
</feature>
<keyword evidence="7" id="KW-1185">Reference proteome</keyword>
<dbReference type="EMBL" id="JBBMFM010000171">
    <property type="protein sequence ID" value="MEQ2428349.1"/>
    <property type="molecule type" value="Genomic_DNA"/>
</dbReference>